<dbReference type="Gene3D" id="3.30.479.30">
    <property type="entry name" value="Band 7 domain"/>
    <property type="match status" value="1"/>
</dbReference>
<dbReference type="SUPFAM" id="SSF55718">
    <property type="entry name" value="SCP-like"/>
    <property type="match status" value="1"/>
</dbReference>
<feature type="domain" description="Band 7" evidence="2">
    <location>
        <begin position="97"/>
        <end position="220"/>
    </location>
</feature>
<dbReference type="Pfam" id="PF02036">
    <property type="entry name" value="SCP2"/>
    <property type="match status" value="1"/>
</dbReference>
<dbReference type="InterPro" id="IPR003033">
    <property type="entry name" value="SCP2_sterol-bd_dom"/>
</dbReference>
<name>K1QB12_MAGGI</name>
<evidence type="ECO:0000256" key="1">
    <source>
        <dbReference type="ARBA" id="ARBA00008164"/>
    </source>
</evidence>
<dbReference type="InterPro" id="IPR036013">
    <property type="entry name" value="Band_7/SPFH_dom_sf"/>
</dbReference>
<dbReference type="EMBL" id="JH816631">
    <property type="protein sequence ID" value="EKC33962.1"/>
    <property type="molecule type" value="Genomic_DNA"/>
</dbReference>
<evidence type="ECO:0000259" key="2">
    <source>
        <dbReference type="SMART" id="SM00244"/>
    </source>
</evidence>
<gene>
    <name evidence="3" type="ORF">CGI_10021033</name>
</gene>
<organism evidence="3">
    <name type="scientific">Magallana gigas</name>
    <name type="common">Pacific oyster</name>
    <name type="synonym">Crassostrea gigas</name>
    <dbReference type="NCBI Taxonomy" id="29159"/>
    <lineage>
        <taxon>Eukaryota</taxon>
        <taxon>Metazoa</taxon>
        <taxon>Spiralia</taxon>
        <taxon>Lophotrochozoa</taxon>
        <taxon>Mollusca</taxon>
        <taxon>Bivalvia</taxon>
        <taxon>Autobranchia</taxon>
        <taxon>Pteriomorphia</taxon>
        <taxon>Ostreida</taxon>
        <taxon>Ostreoidea</taxon>
        <taxon>Ostreidae</taxon>
        <taxon>Magallana</taxon>
    </lineage>
</organism>
<dbReference type="SMART" id="SM00244">
    <property type="entry name" value="PHB"/>
    <property type="match status" value="1"/>
</dbReference>
<protein>
    <submittedName>
        <fullName evidence="3">Stomatin-like protein 1</fullName>
    </submittedName>
</protein>
<dbReference type="SUPFAM" id="SSF117892">
    <property type="entry name" value="Band 7/SPFH domain"/>
    <property type="match status" value="1"/>
</dbReference>
<dbReference type="InterPro" id="IPR001107">
    <property type="entry name" value="Band_7"/>
</dbReference>
<dbReference type="PANTHER" id="PTHR10264">
    <property type="entry name" value="BAND 7 PROTEIN-RELATED"/>
    <property type="match status" value="1"/>
</dbReference>
<dbReference type="GO" id="GO:0005886">
    <property type="term" value="C:plasma membrane"/>
    <property type="evidence" value="ECO:0007669"/>
    <property type="project" value="InterPro"/>
</dbReference>
<dbReference type="HOGENOM" id="CLU_049498_0_0_1"/>
<reference evidence="3" key="1">
    <citation type="journal article" date="2012" name="Nature">
        <title>The oyster genome reveals stress adaptation and complexity of shell formation.</title>
        <authorList>
            <person name="Zhang G."/>
            <person name="Fang X."/>
            <person name="Guo X."/>
            <person name="Li L."/>
            <person name="Luo R."/>
            <person name="Xu F."/>
            <person name="Yang P."/>
            <person name="Zhang L."/>
            <person name="Wang X."/>
            <person name="Qi H."/>
            <person name="Xiong Z."/>
            <person name="Que H."/>
            <person name="Xie Y."/>
            <person name="Holland P.W."/>
            <person name="Paps J."/>
            <person name="Zhu Y."/>
            <person name="Wu F."/>
            <person name="Chen Y."/>
            <person name="Wang J."/>
            <person name="Peng C."/>
            <person name="Meng J."/>
            <person name="Yang L."/>
            <person name="Liu J."/>
            <person name="Wen B."/>
            <person name="Zhang N."/>
            <person name="Huang Z."/>
            <person name="Zhu Q."/>
            <person name="Feng Y."/>
            <person name="Mount A."/>
            <person name="Hedgecock D."/>
            <person name="Xu Z."/>
            <person name="Liu Y."/>
            <person name="Domazet-Loso T."/>
            <person name="Du Y."/>
            <person name="Sun X."/>
            <person name="Zhang S."/>
            <person name="Liu B."/>
            <person name="Cheng P."/>
            <person name="Jiang X."/>
            <person name="Li J."/>
            <person name="Fan D."/>
            <person name="Wang W."/>
            <person name="Fu W."/>
            <person name="Wang T."/>
            <person name="Wang B."/>
            <person name="Zhang J."/>
            <person name="Peng Z."/>
            <person name="Li Y."/>
            <person name="Li N."/>
            <person name="Wang J."/>
            <person name="Chen M."/>
            <person name="He Y."/>
            <person name="Tan F."/>
            <person name="Song X."/>
            <person name="Zheng Q."/>
            <person name="Huang R."/>
            <person name="Yang H."/>
            <person name="Du X."/>
            <person name="Chen L."/>
            <person name="Yang M."/>
            <person name="Gaffney P.M."/>
            <person name="Wang S."/>
            <person name="Luo L."/>
            <person name="She Z."/>
            <person name="Ming Y."/>
            <person name="Huang W."/>
            <person name="Zhang S."/>
            <person name="Huang B."/>
            <person name="Zhang Y."/>
            <person name="Qu T."/>
            <person name="Ni P."/>
            <person name="Miao G."/>
            <person name="Wang J."/>
            <person name="Wang Q."/>
            <person name="Steinberg C.E."/>
            <person name="Wang H."/>
            <person name="Li N."/>
            <person name="Qian L."/>
            <person name="Zhang G."/>
            <person name="Li Y."/>
            <person name="Yang H."/>
            <person name="Liu X."/>
            <person name="Wang J."/>
            <person name="Yin Y."/>
            <person name="Wang J."/>
        </authorList>
    </citation>
    <scope>NUCLEOTIDE SEQUENCE [LARGE SCALE GENOMIC DNA]</scope>
    <source>
        <strain evidence="3">05x7-T-G4-1.051#20</strain>
    </source>
</reference>
<sequence length="448" mass="49365">MSARYMKLPTSDQYDDIRLDFSSSFDYNKGANQNAPFNNENYRSAFTFSNSPAYNAYTENIQFTRVKQPLIGRICHPFLTACCMLLLILTFPISGWFCFRKLGEYERIAIFRLGRLVEIKGPGIVFILPCVDNCRKVDMKIKAFKVPPQQDLDSPLRTLVMASLKNNFVRRDVDDMLTNKLIIAAEIKEDTNSTTSGWGVEAVKVEIPLIKILHAPEPKNPLAGLGLGGDLPNTFQQLATMFMQSAKDSSAKTPNEEPGATAAPATLPTVMALSPDGAAGSVEGAPNPREIIRVARGLINETTVRQNGYLYLFQLDGENGGLFYLDLKNGNGGAGEGLPSTEPDVTLTLSVSDMQNMFMGNIKPLQVYMSGRLKVSGDLSAAINIEDFVKRVVDKMKSDSRENDASSKAVPKVRNMGQCSVIKAIVRHLANAAEKPSSWVWQEREESS</sequence>
<dbReference type="PANTHER" id="PTHR10264:SF130">
    <property type="entry name" value="STOMATIN-LIKE PROTEIN 1"/>
    <property type="match status" value="1"/>
</dbReference>
<proteinExistence type="inferred from homology"/>
<evidence type="ECO:0000313" key="3">
    <source>
        <dbReference type="EMBL" id="EKC33962.1"/>
    </source>
</evidence>
<dbReference type="InterPro" id="IPR036527">
    <property type="entry name" value="SCP2_sterol-bd_dom_sf"/>
</dbReference>
<comment type="similarity">
    <text evidence="1">Belongs to the band 7/mec-2 family.</text>
</comment>
<dbReference type="Gene3D" id="3.30.1050.10">
    <property type="entry name" value="SCP2 sterol-binding domain"/>
    <property type="match status" value="1"/>
</dbReference>
<accession>K1QB12</accession>
<dbReference type="AlphaFoldDB" id="K1QB12"/>
<dbReference type="InParanoid" id="K1QB12"/>
<dbReference type="InterPro" id="IPR043202">
    <property type="entry name" value="Band-7_stomatin-like"/>
</dbReference>